<dbReference type="CDD" id="cd07043">
    <property type="entry name" value="STAS_anti-anti-sigma_factors"/>
    <property type="match status" value="1"/>
</dbReference>
<evidence type="ECO:0000259" key="1">
    <source>
        <dbReference type="PROSITE" id="PS50801"/>
    </source>
</evidence>
<dbReference type="SUPFAM" id="SSF52091">
    <property type="entry name" value="SpoIIaa-like"/>
    <property type="match status" value="1"/>
</dbReference>
<feature type="domain" description="STAS" evidence="1">
    <location>
        <begin position="5"/>
        <end position="111"/>
    </location>
</feature>
<dbReference type="InterPro" id="IPR036513">
    <property type="entry name" value="STAS_dom_sf"/>
</dbReference>
<dbReference type="PROSITE" id="PS50801">
    <property type="entry name" value="STAS"/>
    <property type="match status" value="1"/>
</dbReference>
<organism evidence="2 3">
    <name type="scientific">Actinokineospora diospyrosa</name>
    <dbReference type="NCBI Taxonomy" id="103728"/>
    <lineage>
        <taxon>Bacteria</taxon>
        <taxon>Bacillati</taxon>
        <taxon>Actinomycetota</taxon>
        <taxon>Actinomycetes</taxon>
        <taxon>Pseudonocardiales</taxon>
        <taxon>Pseudonocardiaceae</taxon>
        <taxon>Actinokineospora</taxon>
    </lineage>
</organism>
<dbReference type="Pfam" id="PF01740">
    <property type="entry name" value="STAS"/>
    <property type="match status" value="1"/>
</dbReference>
<dbReference type="RefSeq" id="WP_253888527.1">
    <property type="nucleotide sequence ID" value="NZ_BAAAVB010000027.1"/>
</dbReference>
<dbReference type="Gene3D" id="3.30.750.24">
    <property type="entry name" value="STAS domain"/>
    <property type="match status" value="1"/>
</dbReference>
<gene>
    <name evidence="2" type="ORF">LV75_003764</name>
</gene>
<keyword evidence="3" id="KW-1185">Reference proteome</keyword>
<reference evidence="2 3" key="1">
    <citation type="submission" date="2022-06" db="EMBL/GenBank/DDBJ databases">
        <title>Genomic Encyclopedia of Archaeal and Bacterial Type Strains, Phase II (KMG-II): from individual species to whole genera.</title>
        <authorList>
            <person name="Goeker M."/>
        </authorList>
    </citation>
    <scope>NUCLEOTIDE SEQUENCE [LARGE SCALE GENOMIC DNA]</scope>
    <source>
        <strain evidence="2 3">DSM 44255</strain>
    </source>
</reference>
<name>A0ABT1IF54_9PSEU</name>
<proteinExistence type="predicted"/>
<comment type="caution">
    <text evidence="2">The sequence shown here is derived from an EMBL/GenBank/DDBJ whole genome shotgun (WGS) entry which is preliminary data.</text>
</comment>
<sequence length="117" mass="11993">MRPLLAFASTVGPGYTALTVSGEVDMSSAHLLDQELRAAQADRGTVILDLTAVRFLSGAGVDVILTAAQRAAETGTRFAVVAPADEPAHRTITLAGLTAPAESIPAALSDADHEPLT</sequence>
<evidence type="ECO:0000313" key="3">
    <source>
        <dbReference type="Proteomes" id="UP001205185"/>
    </source>
</evidence>
<dbReference type="InterPro" id="IPR002645">
    <property type="entry name" value="STAS_dom"/>
</dbReference>
<dbReference type="EMBL" id="JAMTCO010000009">
    <property type="protein sequence ID" value="MCP2271250.1"/>
    <property type="molecule type" value="Genomic_DNA"/>
</dbReference>
<evidence type="ECO:0000313" key="2">
    <source>
        <dbReference type="EMBL" id="MCP2271250.1"/>
    </source>
</evidence>
<dbReference type="Proteomes" id="UP001205185">
    <property type="component" value="Unassembled WGS sequence"/>
</dbReference>
<accession>A0ABT1IF54</accession>
<protein>
    <submittedName>
        <fullName evidence="2">Anti-anti-sigma factor</fullName>
    </submittedName>
</protein>